<dbReference type="InterPro" id="IPR001608">
    <property type="entry name" value="Ala_racemase_N"/>
</dbReference>
<dbReference type="GO" id="GO:0008784">
    <property type="term" value="F:alanine racemase activity"/>
    <property type="evidence" value="ECO:0007669"/>
    <property type="project" value="TreeGrafter"/>
</dbReference>
<evidence type="ECO:0000256" key="3">
    <source>
        <dbReference type="ARBA" id="ARBA00023235"/>
    </source>
</evidence>
<evidence type="ECO:0000259" key="4">
    <source>
        <dbReference type="Pfam" id="PF01168"/>
    </source>
</evidence>
<comment type="cofactor">
    <cofactor evidence="1">
        <name>pyridoxal 5'-phosphate</name>
        <dbReference type="ChEBI" id="CHEBI:597326"/>
    </cofactor>
</comment>
<name>A0A1T4KTX1_9FUSO</name>
<dbReference type="GO" id="GO:0030170">
    <property type="term" value="F:pyridoxal phosphate binding"/>
    <property type="evidence" value="ECO:0007669"/>
    <property type="project" value="TreeGrafter"/>
</dbReference>
<dbReference type="PANTHER" id="PTHR30511:SF3">
    <property type="entry name" value="LYSINE RACEMASE"/>
    <property type="match status" value="1"/>
</dbReference>
<proteinExistence type="predicted"/>
<feature type="domain" description="Alanine racemase N-terminal" evidence="4">
    <location>
        <begin position="8"/>
        <end position="220"/>
    </location>
</feature>
<evidence type="ECO:0000313" key="6">
    <source>
        <dbReference type="Proteomes" id="UP000191153"/>
    </source>
</evidence>
<dbReference type="AlphaFoldDB" id="A0A1T4KTX1"/>
<dbReference type="CDD" id="cd06815">
    <property type="entry name" value="PLPDE_III_AR_like_1"/>
    <property type="match status" value="1"/>
</dbReference>
<dbReference type="InterPro" id="IPR029066">
    <property type="entry name" value="PLP-binding_barrel"/>
</dbReference>
<gene>
    <name evidence="5" type="ORF">SAMN02745174_00589</name>
</gene>
<sequence length="353" mass="39519">MSYPKIKIDLDKIKNNINIILKKAQENNIDIMGVTKGFACEPEIVKVFLENGIKMVGDSRIINLKKIQNLDLIKVLIRIPMISTALEVVKYSDISLNSEIKTIEELNKAGKKLNKTHGVILMVEQGDLREGFLPEEILEVAYEVEKMENINLEGIGTNFTCVGGVIPDSNKIFQLSQLTEKVEEKIGRKLKIISGGNSSSYHQLGEVDLKRINNLRIGEGILLGRETAFGENILGTKDDGFILEGEIIEIKEKESVPYGRRGMDAFGKKPEFKDRGLRKRAILALGKQDFECESLYPIDKGVEIIGGSSDHLVVDISDSKINYEVGKTMEFKMGYGALLRGMTSIYVDKEYKK</sequence>
<reference evidence="5 6" key="1">
    <citation type="submission" date="2017-02" db="EMBL/GenBank/DDBJ databases">
        <authorList>
            <person name="Peterson S.W."/>
        </authorList>
    </citation>
    <scope>NUCLEOTIDE SEQUENCE [LARGE SCALE GENOMIC DNA]</scope>
    <source>
        <strain evidence="5 6">ATCC 700028</strain>
    </source>
</reference>
<evidence type="ECO:0000313" key="5">
    <source>
        <dbReference type="EMBL" id="SJZ45846.1"/>
    </source>
</evidence>
<keyword evidence="3" id="KW-0413">Isomerase</keyword>
<dbReference type="SUPFAM" id="SSF51419">
    <property type="entry name" value="PLP-binding barrel"/>
    <property type="match status" value="1"/>
</dbReference>
<dbReference type="GO" id="GO:0005829">
    <property type="term" value="C:cytosol"/>
    <property type="evidence" value="ECO:0007669"/>
    <property type="project" value="TreeGrafter"/>
</dbReference>
<protein>
    <submittedName>
        <fullName evidence="5">Predicted amino acid racemase</fullName>
    </submittedName>
</protein>
<dbReference type="EMBL" id="FUWX01000005">
    <property type="protein sequence ID" value="SJZ45846.1"/>
    <property type="molecule type" value="Genomic_DNA"/>
</dbReference>
<dbReference type="InterPro" id="IPR000821">
    <property type="entry name" value="Ala_racemase"/>
</dbReference>
<dbReference type="PANTHER" id="PTHR30511">
    <property type="entry name" value="ALANINE RACEMASE"/>
    <property type="match status" value="1"/>
</dbReference>
<dbReference type="Proteomes" id="UP000191153">
    <property type="component" value="Unassembled WGS sequence"/>
</dbReference>
<dbReference type="RefSeq" id="WP_078693118.1">
    <property type="nucleotide sequence ID" value="NZ_FUWX01000005.1"/>
</dbReference>
<dbReference type="OrthoDB" id="504078at2"/>
<evidence type="ECO:0000256" key="1">
    <source>
        <dbReference type="ARBA" id="ARBA00001933"/>
    </source>
</evidence>
<keyword evidence="6" id="KW-1185">Reference proteome</keyword>
<evidence type="ECO:0000256" key="2">
    <source>
        <dbReference type="ARBA" id="ARBA00022898"/>
    </source>
</evidence>
<dbReference type="STRING" id="180163.SAMN02745174_00589"/>
<organism evidence="5 6">
    <name type="scientific">Cetobacterium ceti</name>
    <dbReference type="NCBI Taxonomy" id="180163"/>
    <lineage>
        <taxon>Bacteria</taxon>
        <taxon>Fusobacteriati</taxon>
        <taxon>Fusobacteriota</taxon>
        <taxon>Fusobacteriia</taxon>
        <taxon>Fusobacteriales</taxon>
        <taxon>Fusobacteriaceae</taxon>
        <taxon>Cetobacterium</taxon>
    </lineage>
</organism>
<keyword evidence="2" id="KW-0663">Pyridoxal phosphate</keyword>
<accession>A0A1T4KTX1</accession>
<dbReference type="Gene3D" id="3.20.20.10">
    <property type="entry name" value="Alanine racemase"/>
    <property type="match status" value="1"/>
</dbReference>
<dbReference type="Pfam" id="PF01168">
    <property type="entry name" value="Ala_racemase_N"/>
    <property type="match status" value="1"/>
</dbReference>